<feature type="compositionally biased region" description="Low complexity" evidence="7">
    <location>
        <begin position="61"/>
        <end position="74"/>
    </location>
</feature>
<evidence type="ECO:0000256" key="6">
    <source>
        <dbReference type="ARBA" id="ARBA00023242"/>
    </source>
</evidence>
<name>A0A0C3SBZ2_PHLG1</name>
<dbReference type="InterPro" id="IPR003173">
    <property type="entry name" value="PC4_C"/>
</dbReference>
<keyword evidence="3" id="KW-0805">Transcription regulation</keyword>
<dbReference type="OrthoDB" id="2505440at2759"/>
<feature type="compositionally biased region" description="Basic residues" evidence="7">
    <location>
        <begin position="27"/>
        <end position="37"/>
    </location>
</feature>
<dbReference type="GO" id="GO:0003677">
    <property type="term" value="F:DNA binding"/>
    <property type="evidence" value="ECO:0007669"/>
    <property type="project" value="UniProtKB-KW"/>
</dbReference>
<keyword evidence="4" id="KW-0238">DNA-binding</keyword>
<feature type="compositionally biased region" description="Acidic residues" evidence="7">
    <location>
        <begin position="9"/>
        <end position="23"/>
    </location>
</feature>
<dbReference type="PANTHER" id="PTHR13215">
    <property type="entry name" value="RNA POLYMERASE II TRANSCRIPTIONAL COACTIVATOR"/>
    <property type="match status" value="1"/>
</dbReference>
<comment type="similarity">
    <text evidence="2">Belongs to the transcriptional coactivator PC4 family.</text>
</comment>
<dbReference type="HOGENOM" id="CLU_104273_1_0_1"/>
<evidence type="ECO:0000256" key="4">
    <source>
        <dbReference type="ARBA" id="ARBA00023125"/>
    </source>
</evidence>
<gene>
    <name evidence="9" type="ORF">PHLGIDRAFT_23523</name>
</gene>
<organism evidence="9 10">
    <name type="scientific">Phlebiopsis gigantea (strain 11061_1 CR5-6)</name>
    <name type="common">White-rot fungus</name>
    <name type="synonym">Peniophora gigantea</name>
    <dbReference type="NCBI Taxonomy" id="745531"/>
    <lineage>
        <taxon>Eukaryota</taxon>
        <taxon>Fungi</taxon>
        <taxon>Dikarya</taxon>
        <taxon>Basidiomycota</taxon>
        <taxon>Agaricomycotina</taxon>
        <taxon>Agaricomycetes</taxon>
        <taxon>Polyporales</taxon>
        <taxon>Phanerochaetaceae</taxon>
        <taxon>Phlebiopsis</taxon>
    </lineage>
</organism>
<reference evidence="9 10" key="1">
    <citation type="journal article" date="2014" name="PLoS Genet.">
        <title>Analysis of the Phlebiopsis gigantea genome, transcriptome and secretome provides insight into its pioneer colonization strategies of wood.</title>
        <authorList>
            <person name="Hori C."/>
            <person name="Ishida T."/>
            <person name="Igarashi K."/>
            <person name="Samejima M."/>
            <person name="Suzuki H."/>
            <person name="Master E."/>
            <person name="Ferreira P."/>
            <person name="Ruiz-Duenas F.J."/>
            <person name="Held B."/>
            <person name="Canessa P."/>
            <person name="Larrondo L.F."/>
            <person name="Schmoll M."/>
            <person name="Druzhinina I.S."/>
            <person name="Kubicek C.P."/>
            <person name="Gaskell J.A."/>
            <person name="Kersten P."/>
            <person name="St John F."/>
            <person name="Glasner J."/>
            <person name="Sabat G."/>
            <person name="Splinter BonDurant S."/>
            <person name="Syed K."/>
            <person name="Yadav J."/>
            <person name="Mgbeahuruike A.C."/>
            <person name="Kovalchuk A."/>
            <person name="Asiegbu F.O."/>
            <person name="Lackner G."/>
            <person name="Hoffmeister D."/>
            <person name="Rencoret J."/>
            <person name="Gutierrez A."/>
            <person name="Sun H."/>
            <person name="Lindquist E."/>
            <person name="Barry K."/>
            <person name="Riley R."/>
            <person name="Grigoriev I.V."/>
            <person name="Henrissat B."/>
            <person name="Kues U."/>
            <person name="Berka R.M."/>
            <person name="Martinez A.T."/>
            <person name="Covert S.F."/>
            <person name="Blanchette R.A."/>
            <person name="Cullen D."/>
        </authorList>
    </citation>
    <scope>NUCLEOTIDE SEQUENCE [LARGE SCALE GENOMIC DNA]</scope>
    <source>
        <strain evidence="9 10">11061_1 CR5-6</strain>
    </source>
</reference>
<protein>
    <recommendedName>
        <fullName evidence="8">Transcriptional coactivator p15 (PC4) C-terminal domain-containing protein</fullName>
    </recommendedName>
</protein>
<dbReference type="GO" id="GO:0005634">
    <property type="term" value="C:nucleus"/>
    <property type="evidence" value="ECO:0007669"/>
    <property type="project" value="UniProtKB-SubCell"/>
</dbReference>
<accession>A0A0C3SBZ2</accession>
<keyword evidence="6" id="KW-0539">Nucleus</keyword>
<dbReference type="AlphaFoldDB" id="A0A0C3SBZ2"/>
<dbReference type="InterPro" id="IPR009044">
    <property type="entry name" value="ssDNA-bd_transcriptional_reg"/>
</dbReference>
<evidence type="ECO:0000256" key="7">
    <source>
        <dbReference type="SAM" id="MobiDB-lite"/>
    </source>
</evidence>
<dbReference type="SUPFAM" id="SSF54447">
    <property type="entry name" value="ssDNA-binding transcriptional regulator domain"/>
    <property type="match status" value="1"/>
</dbReference>
<comment type="subcellular location">
    <subcellularLocation>
        <location evidence="1">Nucleus</location>
    </subcellularLocation>
</comment>
<evidence type="ECO:0000313" key="10">
    <source>
        <dbReference type="Proteomes" id="UP000053257"/>
    </source>
</evidence>
<evidence type="ECO:0000256" key="5">
    <source>
        <dbReference type="ARBA" id="ARBA00023163"/>
    </source>
</evidence>
<dbReference type="InterPro" id="IPR045125">
    <property type="entry name" value="Sub1/Tcp4-like"/>
</dbReference>
<dbReference type="Proteomes" id="UP000053257">
    <property type="component" value="Unassembled WGS sequence"/>
</dbReference>
<feature type="region of interest" description="Disordered" evidence="7">
    <location>
        <begin position="1"/>
        <end position="87"/>
    </location>
</feature>
<keyword evidence="10" id="KW-1185">Reference proteome</keyword>
<dbReference type="Pfam" id="PF02229">
    <property type="entry name" value="PC4"/>
    <property type="match status" value="1"/>
</dbReference>
<evidence type="ECO:0000256" key="2">
    <source>
        <dbReference type="ARBA" id="ARBA00009001"/>
    </source>
</evidence>
<dbReference type="STRING" id="745531.A0A0C3SBZ2"/>
<evidence type="ECO:0000256" key="1">
    <source>
        <dbReference type="ARBA" id="ARBA00004123"/>
    </source>
</evidence>
<proteinExistence type="inferred from homology"/>
<dbReference type="Gene3D" id="2.30.31.10">
    <property type="entry name" value="Transcriptional Coactivator Pc4, Chain A"/>
    <property type="match status" value="1"/>
</dbReference>
<sequence>MPKRKDIVDSDQDEAAETPEEFEEGKPKKKSKAKVTAKKPLYEDSESEEVERPIKKKKSGKSSTPKSPESGPTSVQTNSDGEKYLDLGRKKRVTVRSFKGAALIDIREFYGQEGDEKPGKKGIALSPDQWEALKNNAETIDYLLKRLKK</sequence>
<dbReference type="EMBL" id="KN840480">
    <property type="protein sequence ID" value="KIP08380.1"/>
    <property type="molecule type" value="Genomic_DNA"/>
</dbReference>
<dbReference type="GO" id="GO:0003713">
    <property type="term" value="F:transcription coactivator activity"/>
    <property type="evidence" value="ECO:0007669"/>
    <property type="project" value="InterPro"/>
</dbReference>
<dbReference type="GO" id="GO:0060261">
    <property type="term" value="P:positive regulation of transcription initiation by RNA polymerase II"/>
    <property type="evidence" value="ECO:0007669"/>
    <property type="project" value="InterPro"/>
</dbReference>
<evidence type="ECO:0000256" key="3">
    <source>
        <dbReference type="ARBA" id="ARBA00023015"/>
    </source>
</evidence>
<evidence type="ECO:0000313" key="9">
    <source>
        <dbReference type="EMBL" id="KIP08380.1"/>
    </source>
</evidence>
<keyword evidence="5" id="KW-0804">Transcription</keyword>
<evidence type="ECO:0000259" key="8">
    <source>
        <dbReference type="Pfam" id="PF02229"/>
    </source>
</evidence>
<feature type="domain" description="Transcriptional coactivator p15 (PC4) C-terminal" evidence="8">
    <location>
        <begin position="86"/>
        <end position="136"/>
    </location>
</feature>